<evidence type="ECO:0000256" key="5">
    <source>
        <dbReference type="ARBA" id="ARBA00022723"/>
    </source>
</evidence>
<keyword evidence="8" id="KW-0156">Chromatin regulator</keyword>
<evidence type="ECO:0000313" key="22">
    <source>
        <dbReference type="Proteomes" id="UP000824890"/>
    </source>
</evidence>
<dbReference type="InterPro" id="IPR019786">
    <property type="entry name" value="Zinc_finger_PHD-type_CS"/>
</dbReference>
<feature type="domain" description="TAZ-type" evidence="18">
    <location>
        <begin position="943"/>
        <end position="1022"/>
    </location>
</feature>
<feature type="compositionally biased region" description="Polar residues" evidence="17">
    <location>
        <begin position="709"/>
        <end position="720"/>
    </location>
</feature>
<feature type="compositionally biased region" description="Polar residues" evidence="17">
    <location>
        <begin position="673"/>
        <end position="683"/>
    </location>
</feature>
<evidence type="ECO:0000256" key="13">
    <source>
        <dbReference type="ARBA" id="ARBA00023315"/>
    </source>
</evidence>
<evidence type="ECO:0000256" key="4">
    <source>
        <dbReference type="ARBA" id="ARBA00022679"/>
    </source>
</evidence>
<keyword evidence="5" id="KW-0479">Metal-binding</keyword>
<feature type="region of interest" description="Disordered" evidence="17">
    <location>
        <begin position="1101"/>
        <end position="1125"/>
    </location>
</feature>
<feature type="coiled-coil region" evidence="16">
    <location>
        <begin position="376"/>
        <end position="403"/>
    </location>
</feature>
<proteinExistence type="predicted"/>
<accession>A0ABQ7YEU8</accession>
<dbReference type="PROSITE" id="PS50135">
    <property type="entry name" value="ZF_ZZ_2"/>
    <property type="match status" value="2"/>
</dbReference>
<dbReference type="InterPro" id="IPR000197">
    <property type="entry name" value="Znf_TAZ"/>
</dbReference>
<protein>
    <recommendedName>
        <fullName evidence="3">histone acetyltransferase</fullName>
        <ecNumber evidence="3">2.3.1.48</ecNumber>
    </recommendedName>
</protein>
<feature type="domain" description="ZZ-type" evidence="19">
    <location>
        <begin position="1829"/>
        <end position="1882"/>
    </location>
</feature>
<dbReference type="SMART" id="SM00551">
    <property type="entry name" value="ZnF_TAZ"/>
    <property type="match status" value="3"/>
</dbReference>
<dbReference type="InterPro" id="IPR000433">
    <property type="entry name" value="Znf_ZZ"/>
</dbReference>
<evidence type="ECO:0000256" key="14">
    <source>
        <dbReference type="ARBA" id="ARBA00048017"/>
    </source>
</evidence>
<dbReference type="SUPFAM" id="SSF57933">
    <property type="entry name" value="TAZ domain"/>
    <property type="match status" value="4"/>
</dbReference>
<evidence type="ECO:0000256" key="17">
    <source>
        <dbReference type="SAM" id="MobiDB-lite"/>
    </source>
</evidence>
<dbReference type="PROSITE" id="PS01357">
    <property type="entry name" value="ZF_ZZ_1"/>
    <property type="match status" value="1"/>
</dbReference>
<feature type="domain" description="TAZ-type" evidence="18">
    <location>
        <begin position="1889"/>
        <end position="1972"/>
    </location>
</feature>
<dbReference type="SUPFAM" id="SSF57850">
    <property type="entry name" value="RING/U-box"/>
    <property type="match status" value="2"/>
</dbReference>
<name>A0ABQ7YEU8_BRANA</name>
<evidence type="ECO:0000256" key="1">
    <source>
        <dbReference type="ARBA" id="ARBA00002581"/>
    </source>
</evidence>
<feature type="region of interest" description="Disordered" evidence="17">
    <location>
        <begin position="709"/>
        <end position="739"/>
    </location>
</feature>
<organism evidence="21 22">
    <name type="scientific">Brassica napus</name>
    <name type="common">Rape</name>
    <dbReference type="NCBI Taxonomy" id="3708"/>
    <lineage>
        <taxon>Eukaryota</taxon>
        <taxon>Viridiplantae</taxon>
        <taxon>Streptophyta</taxon>
        <taxon>Embryophyta</taxon>
        <taxon>Tracheophyta</taxon>
        <taxon>Spermatophyta</taxon>
        <taxon>Magnoliopsida</taxon>
        <taxon>eudicotyledons</taxon>
        <taxon>Gunneridae</taxon>
        <taxon>Pentapetalae</taxon>
        <taxon>rosids</taxon>
        <taxon>malvids</taxon>
        <taxon>Brassicales</taxon>
        <taxon>Brassicaceae</taxon>
        <taxon>Brassiceae</taxon>
        <taxon>Brassica</taxon>
    </lineage>
</organism>
<dbReference type="PANTHER" id="PTHR13808:SF57">
    <property type="entry name" value="HISTONE ACETYLTRANSFERASE"/>
    <property type="match status" value="1"/>
</dbReference>
<feature type="compositionally biased region" description="Low complexity" evidence="17">
    <location>
        <begin position="721"/>
        <end position="739"/>
    </location>
</feature>
<dbReference type="InterPro" id="IPR035898">
    <property type="entry name" value="TAZ_dom_sf"/>
</dbReference>
<sequence>MVHDKFRNQQRWLLFLLHARTCKRPGVKCQGGNCVTVQKLLSHMNSCVEPQCLYPRCHRTKSLISHYTNCKDLRCPVCVPVRTYRKQQANERAYGIKSSKVDKARVSNDSVRASAGAGSGAPHCADTSDNLKLREDMRTLVLSEVQKQNPRAADDASKEAYTNPSTLVSRWSSLRKRMKLNDYNLIQQNANSSAPGTMITTAPEVYAETTMEIEKVPENIDQLEIEVAEILMSLRPQCLYPRCRPTKSLISHYVKCKDLWCLVCVPVRTYRKQQANERALAGLKIKSSKVDKARVSNDSVRASAGAGSGAPRCADTSGNLKLREDMRTLVDSLLTDLSSLSEVQKQNPCAADDASKIQQNANSSAPGTMITTTPEVSETTMEIEKVSENRDRLEMEVAEILMSMRYLHLLPHCLFNMLQQRQPSQADAASKAKYMDVARRLEEGLFKMAVSKEDYVNRSTLESRITSLIKGRHLNNYNQRHSNSPSVGMMIPTPGLSHAGGGTTMIPTPRLPHTGDNSTSMVTPSADTTIAGNNSSTSKAVNTGNLLASGGIHGGNMSNGYQNSPRNFSLGSRGNMGSQRSAPQMIPTPGFVNSGTNNNSGGFSAEPTVVPQSQQQKQRQDTGGQNSQTVSNQMTAGHRPDNMQPKLAGVASNSVNGGVGVSKKSVDAGEGYRTTNPDNNLGSKNLHGAVTSVGKMPSAQNINAASFQSVSRANSSLHSHQQQQFPQQPNQIQQQQQQQQKFIQQKTLKQQALQQHKLISKDGSGKPQVASDVVTNVQHEPGVQSHSEPLHSQASERLQLSQFQNQYQNPGADRSANAQHVAVTSQSDICTLLPQNSQQVQQMMHPGSDTVHSFSNLAVGVKLESNPQDQWPSQSQGNTQMSNGMSSEQNVQEDFRERVTGTDEAQPNNLMEGSVIGQIHTSTASESHSLQNATGTACRYGNRDVKFQNQQRWLLFLLHARTCKRPGVKCPGRNCVTVQKLLSHMNSCVEPQCLYPRCRPTKSLIGHYKNCKDPRCPVCVPVKTYHQQQANARVQARLKSESSVVNGAVVSNDSPCATDGAVSGAPGCTDTVDNLEPSSKRLKVEPSFEPVVRESEVCKSSIVPKAETEPSQNAERKDHMQSDAHAALKSEKLEVKEEIPDVSVQAGFSIKEIKHEAVENVPKPRPVSEPGQHDLSGASLKQENVKMEKEPKEEVVVESADVVASKPGKPKIKGVSLTEMFTPDQVREHILSLRQWVGQSKAKVEKNQAMENSMSPNSCQLCAVERLTFEPPPLYCTPCGARIKRNAMYYTVGAGETRHYFCIPCFNESRGDTILAEGTSIPKAKLEKKRNDEETEEAWVQCDKCEAWQHQICALFNGRRNDGGQAEYTCTRCYITEVEQNERVPLPQSSVLGAKDLPKTILSDHIEQRLFKRLEQERIERAKAKGKNYDEVPTAESLVVRVVLSVDKKLEVKSRFLEIFREDNFPTEFPYKSKVVLLFQKIEGVEVCLFGMYVQEFGSECSSPNHRRVYLSYLDSVKYFRPEIKTASGEALRTFVYQEILIGYLEYCKMRGFTSCYIWACPPLKGEDYILYCHPEIQKTPKSDKLREWYLAMLKKAAKEGIVAETTNLYDHFFLQTGECRAKVTAARLPYFDGDYWPGAAEDIIQQMSQEDDGRKGNKKGVLKKPITKRALKACGQSGLPGNTSKDLLLMQKLGETIHPMKEDFIMVHLQHCCRHCCTLMVTGNRWVCSQCKDFQLCDGCYKAEQKREDRERHPVNQKDQHTLHPVAITDIPADTMDKDEILESEFFDTRQAFLSLCQGNHYQYDTLRRAKHSSMMVLYHLHNPTAPAFVTTCNACHLDIESGQGWRCEVCPDYDVCNACYSKEGGVNHPHKLTNHPSLADQDAQNKEARQLRVLQLRKMLDLLVHAALCRAMYCQYPNCRKVKGLFRHGIRCTIRAAGGCVLCKKMWYLLQIHARACKESNCNVPRCGDLKEHLRRLTQQSESRRRAAVMEMMRQRAAEVAGTSS</sequence>
<keyword evidence="13" id="KW-0012">Acyltransferase</keyword>
<keyword evidence="9" id="KW-0805">Transcription regulation</keyword>
<dbReference type="EC" id="2.3.1.48" evidence="3"/>
<feature type="compositionally biased region" description="Polar residues" evidence="17">
    <location>
        <begin position="865"/>
        <end position="892"/>
    </location>
</feature>
<dbReference type="PANTHER" id="PTHR13808">
    <property type="entry name" value="CBP/P300-RELATED"/>
    <property type="match status" value="1"/>
</dbReference>
<evidence type="ECO:0000256" key="10">
    <source>
        <dbReference type="ARBA" id="ARBA00023159"/>
    </source>
</evidence>
<evidence type="ECO:0000256" key="3">
    <source>
        <dbReference type="ARBA" id="ARBA00013184"/>
    </source>
</evidence>
<dbReference type="PROSITE" id="PS01359">
    <property type="entry name" value="ZF_PHD_1"/>
    <property type="match status" value="1"/>
</dbReference>
<dbReference type="InterPro" id="IPR043145">
    <property type="entry name" value="Znf_ZZ_sf"/>
</dbReference>
<dbReference type="InterPro" id="IPR019787">
    <property type="entry name" value="Znf_PHD-finger"/>
</dbReference>
<evidence type="ECO:0000256" key="8">
    <source>
        <dbReference type="ARBA" id="ARBA00022853"/>
    </source>
</evidence>
<dbReference type="Gene3D" id="3.30.60.90">
    <property type="match status" value="2"/>
</dbReference>
<feature type="compositionally biased region" description="Low complexity" evidence="17">
    <location>
        <begin position="590"/>
        <end position="604"/>
    </location>
</feature>
<evidence type="ECO:0000256" key="7">
    <source>
        <dbReference type="ARBA" id="ARBA00022833"/>
    </source>
</evidence>
<dbReference type="SUPFAM" id="SSF57903">
    <property type="entry name" value="FYVE/PHD zinc finger"/>
    <property type="match status" value="1"/>
</dbReference>
<keyword evidence="6 15" id="KW-0863">Zinc-finger</keyword>
<dbReference type="SMART" id="SM00249">
    <property type="entry name" value="PHD"/>
    <property type="match status" value="1"/>
</dbReference>
<dbReference type="InterPro" id="IPR013083">
    <property type="entry name" value="Znf_RING/FYVE/PHD"/>
</dbReference>
<evidence type="ECO:0000256" key="2">
    <source>
        <dbReference type="ARBA" id="ARBA00004123"/>
    </source>
</evidence>
<feature type="region of interest" description="Disordered" evidence="17">
    <location>
        <begin position="865"/>
        <end position="894"/>
    </location>
</feature>
<dbReference type="SMART" id="SM01250">
    <property type="entry name" value="KAT11"/>
    <property type="match status" value="1"/>
</dbReference>
<dbReference type="Gene3D" id="1.20.1020.10">
    <property type="entry name" value="TAZ domain"/>
    <property type="match status" value="4"/>
</dbReference>
<feature type="domain" description="ZZ-type" evidence="19">
    <location>
        <begin position="1709"/>
        <end position="1772"/>
    </location>
</feature>
<feature type="region of interest" description="Disordered" evidence="17">
    <location>
        <begin position="109"/>
        <end position="129"/>
    </location>
</feature>
<dbReference type="EMBL" id="JAGKQM010000018">
    <property type="protein sequence ID" value="KAH0866112.1"/>
    <property type="molecule type" value="Genomic_DNA"/>
</dbReference>
<keyword evidence="12" id="KW-0539">Nucleus</keyword>
<comment type="subcellular location">
    <subcellularLocation>
        <location evidence="2">Nucleus</location>
    </subcellularLocation>
</comment>
<dbReference type="Pfam" id="PF08214">
    <property type="entry name" value="HAT_KAT11"/>
    <property type="match status" value="1"/>
</dbReference>
<feature type="domain" description="TAZ-type" evidence="18">
    <location>
        <begin position="2"/>
        <end position="81"/>
    </location>
</feature>
<dbReference type="CDD" id="cd02337">
    <property type="entry name" value="ZZ_CBP"/>
    <property type="match status" value="1"/>
</dbReference>
<dbReference type="InterPro" id="IPR011011">
    <property type="entry name" value="Znf_FYVE_PHD"/>
</dbReference>
<evidence type="ECO:0000256" key="16">
    <source>
        <dbReference type="SAM" id="Coils"/>
    </source>
</evidence>
<keyword evidence="22" id="KW-1185">Reference proteome</keyword>
<evidence type="ECO:0000256" key="12">
    <source>
        <dbReference type="ARBA" id="ARBA00023242"/>
    </source>
</evidence>
<dbReference type="InterPro" id="IPR013178">
    <property type="entry name" value="Histone_AcTrfase_Rtt109/CBP"/>
</dbReference>
<dbReference type="CDD" id="cd15614">
    <property type="entry name" value="PHD_HAC_like"/>
    <property type="match status" value="1"/>
</dbReference>
<evidence type="ECO:0000259" key="19">
    <source>
        <dbReference type="PROSITE" id="PS50135"/>
    </source>
</evidence>
<feature type="compositionally biased region" description="Polar residues" evidence="17">
    <location>
        <begin position="626"/>
        <end position="635"/>
    </location>
</feature>
<dbReference type="InterPro" id="IPR031162">
    <property type="entry name" value="CBP_P300_HAT"/>
</dbReference>
<dbReference type="Pfam" id="PF00569">
    <property type="entry name" value="ZZ"/>
    <property type="match status" value="1"/>
</dbReference>
<dbReference type="PROSITE" id="PS50134">
    <property type="entry name" value="ZF_TAZ"/>
    <property type="match status" value="3"/>
</dbReference>
<dbReference type="Gene3D" id="2.10.110.40">
    <property type="match status" value="1"/>
</dbReference>
<dbReference type="SMART" id="SM00291">
    <property type="entry name" value="ZnF_ZZ"/>
    <property type="match status" value="2"/>
</dbReference>
<feature type="compositionally biased region" description="Low complexity" evidence="17">
    <location>
        <begin position="612"/>
        <end position="625"/>
    </location>
</feature>
<dbReference type="Gene3D" id="3.30.40.10">
    <property type="entry name" value="Zinc/RING finger domain, C3HC4 (zinc finger)"/>
    <property type="match status" value="1"/>
</dbReference>
<feature type="compositionally biased region" description="Polar residues" evidence="17">
    <location>
        <begin position="557"/>
        <end position="582"/>
    </location>
</feature>
<evidence type="ECO:0000259" key="18">
    <source>
        <dbReference type="PROSITE" id="PS50134"/>
    </source>
</evidence>
<dbReference type="InterPro" id="IPR001965">
    <property type="entry name" value="Znf_PHD"/>
</dbReference>
<evidence type="ECO:0000256" key="9">
    <source>
        <dbReference type="ARBA" id="ARBA00023015"/>
    </source>
</evidence>
<gene>
    <name evidence="21" type="ORF">HID58_083323</name>
</gene>
<keyword evidence="4" id="KW-0808">Transferase</keyword>
<comment type="function">
    <text evidence="1">Acetyltransferase enzyme. Acetylates histones, giving a specific tag for transcriptional activation.</text>
</comment>
<feature type="region of interest" description="Disordered" evidence="17">
    <location>
        <begin position="557"/>
        <end position="684"/>
    </location>
</feature>
<keyword evidence="10" id="KW-0010">Activator</keyword>
<evidence type="ECO:0000256" key="15">
    <source>
        <dbReference type="PROSITE-ProRule" id="PRU00228"/>
    </source>
</evidence>
<feature type="region of interest" description="Disordered" evidence="17">
    <location>
        <begin position="296"/>
        <end position="317"/>
    </location>
</feature>
<dbReference type="Proteomes" id="UP000824890">
    <property type="component" value="Unassembled WGS sequence"/>
</dbReference>
<evidence type="ECO:0000256" key="11">
    <source>
        <dbReference type="ARBA" id="ARBA00023163"/>
    </source>
</evidence>
<dbReference type="Pfam" id="PF02135">
    <property type="entry name" value="zf-TAZ"/>
    <property type="match status" value="3"/>
</dbReference>
<keyword evidence="16" id="KW-0175">Coiled coil</keyword>
<keyword evidence="11" id="KW-0804">Transcription</keyword>
<feature type="compositionally biased region" description="Basic and acidic residues" evidence="17">
    <location>
        <begin position="1114"/>
        <end position="1125"/>
    </location>
</feature>
<feature type="domain" description="CBP/p300-type HAT" evidence="20">
    <location>
        <begin position="1391"/>
        <end position="1827"/>
    </location>
</feature>
<reference evidence="21 22" key="1">
    <citation type="submission" date="2021-05" db="EMBL/GenBank/DDBJ databases">
        <title>Genome Assembly of Synthetic Allotetraploid Brassica napus Reveals Homoeologous Exchanges between Subgenomes.</title>
        <authorList>
            <person name="Davis J.T."/>
        </authorList>
    </citation>
    <scope>NUCLEOTIDE SEQUENCE [LARGE SCALE GENOMIC DNA]</scope>
    <source>
        <strain evidence="22">cv. Da-Ae</strain>
        <tissue evidence="21">Seedling</tissue>
    </source>
</reference>
<dbReference type="PROSITE" id="PS51727">
    <property type="entry name" value="CBP_P300_HAT"/>
    <property type="match status" value="1"/>
</dbReference>
<dbReference type="InterPro" id="IPR038547">
    <property type="entry name" value="RING_CBP-p300_sf"/>
</dbReference>
<dbReference type="Pfam" id="PF00628">
    <property type="entry name" value="PHD"/>
    <property type="match status" value="1"/>
</dbReference>
<evidence type="ECO:0000313" key="21">
    <source>
        <dbReference type="EMBL" id="KAH0866112.1"/>
    </source>
</evidence>
<comment type="catalytic activity">
    <reaction evidence="14">
        <text>L-lysyl-[protein] + acetyl-CoA = N(6)-acetyl-L-lysyl-[protein] + CoA + H(+)</text>
        <dbReference type="Rhea" id="RHEA:45948"/>
        <dbReference type="Rhea" id="RHEA-COMP:9752"/>
        <dbReference type="Rhea" id="RHEA-COMP:10731"/>
        <dbReference type="ChEBI" id="CHEBI:15378"/>
        <dbReference type="ChEBI" id="CHEBI:29969"/>
        <dbReference type="ChEBI" id="CHEBI:57287"/>
        <dbReference type="ChEBI" id="CHEBI:57288"/>
        <dbReference type="ChEBI" id="CHEBI:61930"/>
        <dbReference type="EC" id="2.3.1.48"/>
    </reaction>
</comment>
<evidence type="ECO:0000256" key="6">
    <source>
        <dbReference type="ARBA" id="ARBA00022771"/>
    </source>
</evidence>
<comment type="caution">
    <text evidence="21">The sequence shown here is derived from an EMBL/GenBank/DDBJ whole genome shotgun (WGS) entry which is preliminary data.</text>
</comment>
<keyword evidence="7" id="KW-0862">Zinc</keyword>
<evidence type="ECO:0000259" key="20">
    <source>
        <dbReference type="PROSITE" id="PS51727"/>
    </source>
</evidence>